<evidence type="ECO:0000256" key="7">
    <source>
        <dbReference type="ARBA" id="ARBA00047899"/>
    </source>
</evidence>
<feature type="domain" description="Protein kinase" evidence="11">
    <location>
        <begin position="306"/>
        <end position="784"/>
    </location>
</feature>
<keyword evidence="6 9" id="KW-0067">ATP-binding</keyword>
<dbReference type="GO" id="GO:0005737">
    <property type="term" value="C:cytoplasm"/>
    <property type="evidence" value="ECO:0007669"/>
    <property type="project" value="TreeGrafter"/>
</dbReference>
<dbReference type="Pfam" id="PF00069">
    <property type="entry name" value="Pkinase"/>
    <property type="match status" value="2"/>
</dbReference>
<feature type="compositionally biased region" description="Polar residues" evidence="10">
    <location>
        <begin position="560"/>
        <end position="581"/>
    </location>
</feature>
<dbReference type="GO" id="GO:0005524">
    <property type="term" value="F:ATP binding"/>
    <property type="evidence" value="ECO:0007669"/>
    <property type="project" value="UniProtKB-UniRule"/>
</dbReference>
<comment type="catalytic activity">
    <reaction evidence="8">
        <text>L-seryl-[protein] + ATP = O-phospho-L-seryl-[protein] + ADP + H(+)</text>
        <dbReference type="Rhea" id="RHEA:17989"/>
        <dbReference type="Rhea" id="RHEA-COMP:9863"/>
        <dbReference type="Rhea" id="RHEA-COMP:11604"/>
        <dbReference type="ChEBI" id="CHEBI:15378"/>
        <dbReference type="ChEBI" id="CHEBI:29999"/>
        <dbReference type="ChEBI" id="CHEBI:30616"/>
        <dbReference type="ChEBI" id="CHEBI:83421"/>
        <dbReference type="ChEBI" id="CHEBI:456216"/>
        <dbReference type="EC" id="2.7.11.1"/>
    </reaction>
</comment>
<dbReference type="AlphaFoldDB" id="A0A1Q2YDB2"/>
<evidence type="ECO:0000313" key="13">
    <source>
        <dbReference type="Proteomes" id="UP000186136"/>
    </source>
</evidence>
<feature type="binding site" evidence="9">
    <location>
        <position position="335"/>
    </location>
    <ligand>
        <name>ATP</name>
        <dbReference type="ChEBI" id="CHEBI:30616"/>
    </ligand>
</feature>
<keyword evidence="3" id="KW-0808">Transferase</keyword>
<comment type="caution">
    <text evidence="12">The sequence shown here is derived from an EMBL/GenBank/DDBJ whole genome shotgun (WGS) entry which is preliminary data.</text>
</comment>
<feature type="compositionally biased region" description="Basic and acidic residues" evidence="10">
    <location>
        <begin position="13"/>
        <end position="26"/>
    </location>
</feature>
<feature type="region of interest" description="Disordered" evidence="10">
    <location>
        <begin position="1"/>
        <end position="77"/>
    </location>
</feature>
<feature type="compositionally biased region" description="Polar residues" evidence="10">
    <location>
        <begin position="52"/>
        <end position="77"/>
    </location>
</feature>
<keyword evidence="4 9" id="KW-0547">Nucleotide-binding</keyword>
<dbReference type="PROSITE" id="PS00107">
    <property type="entry name" value="PROTEIN_KINASE_ATP"/>
    <property type="match status" value="1"/>
</dbReference>
<evidence type="ECO:0000256" key="5">
    <source>
        <dbReference type="ARBA" id="ARBA00022777"/>
    </source>
</evidence>
<dbReference type="SUPFAM" id="SSF56112">
    <property type="entry name" value="Protein kinase-like (PK-like)"/>
    <property type="match status" value="1"/>
</dbReference>
<dbReference type="FunFam" id="1.10.510.10:FF:000275">
    <property type="entry name" value="SRSF protein kinase 2 isoform X3"/>
    <property type="match status" value="1"/>
</dbReference>
<dbReference type="PANTHER" id="PTHR47634">
    <property type="entry name" value="PROTEIN KINASE DOMAIN-CONTAINING PROTEIN-RELATED"/>
    <property type="match status" value="1"/>
</dbReference>
<evidence type="ECO:0000256" key="10">
    <source>
        <dbReference type="SAM" id="MobiDB-lite"/>
    </source>
</evidence>
<dbReference type="SMART" id="SM00220">
    <property type="entry name" value="S_TKc"/>
    <property type="match status" value="1"/>
</dbReference>
<keyword evidence="5" id="KW-0418">Kinase</keyword>
<dbReference type="Gene3D" id="1.10.510.10">
    <property type="entry name" value="Transferase(Phosphotransferase) domain 1"/>
    <property type="match status" value="1"/>
</dbReference>
<dbReference type="EC" id="2.7.11.1" evidence="1"/>
<keyword evidence="13" id="KW-1185">Reference proteome</keyword>
<keyword evidence="2" id="KW-0723">Serine/threonine-protein kinase</keyword>
<dbReference type="GO" id="GO:0004674">
    <property type="term" value="F:protein serine/threonine kinase activity"/>
    <property type="evidence" value="ECO:0007669"/>
    <property type="project" value="UniProtKB-KW"/>
</dbReference>
<feature type="region of interest" description="Disordered" evidence="10">
    <location>
        <begin position="98"/>
        <end position="118"/>
    </location>
</feature>
<feature type="compositionally biased region" description="Acidic residues" evidence="10">
    <location>
        <begin position="236"/>
        <end position="249"/>
    </location>
</feature>
<gene>
    <name evidence="12" type="ORF">PMKS-001034</name>
</gene>
<feature type="compositionally biased region" description="Basic and acidic residues" evidence="10">
    <location>
        <begin position="187"/>
        <end position="196"/>
    </location>
</feature>
<dbReference type="GO" id="GO:0000245">
    <property type="term" value="P:spliceosomal complex assembly"/>
    <property type="evidence" value="ECO:0007669"/>
    <property type="project" value="TreeGrafter"/>
</dbReference>
<evidence type="ECO:0000256" key="1">
    <source>
        <dbReference type="ARBA" id="ARBA00012513"/>
    </source>
</evidence>
<dbReference type="Proteomes" id="UP000186136">
    <property type="component" value="Unassembled WGS sequence"/>
</dbReference>
<dbReference type="InterPro" id="IPR017441">
    <property type="entry name" value="Protein_kinase_ATP_BS"/>
</dbReference>
<feature type="region of interest" description="Disordered" evidence="10">
    <location>
        <begin position="560"/>
        <end position="582"/>
    </location>
</feature>
<feature type="compositionally biased region" description="Polar residues" evidence="10">
    <location>
        <begin position="1"/>
        <end position="12"/>
    </location>
</feature>
<accession>A0A1Q2YDB2</accession>
<protein>
    <recommendedName>
        <fullName evidence="1">non-specific serine/threonine protein kinase</fullName>
        <ecNumber evidence="1">2.7.11.1</ecNumber>
    </recommendedName>
</protein>
<dbReference type="EMBL" id="BDGI01000041">
    <property type="protein sequence ID" value="GAV27566.1"/>
    <property type="molecule type" value="Genomic_DNA"/>
</dbReference>
<feature type="compositionally biased region" description="Basic and acidic residues" evidence="10">
    <location>
        <begin position="207"/>
        <end position="235"/>
    </location>
</feature>
<dbReference type="GO" id="GO:0050684">
    <property type="term" value="P:regulation of mRNA processing"/>
    <property type="evidence" value="ECO:0007669"/>
    <property type="project" value="TreeGrafter"/>
</dbReference>
<evidence type="ECO:0000256" key="6">
    <source>
        <dbReference type="ARBA" id="ARBA00022840"/>
    </source>
</evidence>
<dbReference type="PANTHER" id="PTHR47634:SF9">
    <property type="entry name" value="PROTEIN KINASE DOMAIN-CONTAINING PROTEIN-RELATED"/>
    <property type="match status" value="1"/>
</dbReference>
<evidence type="ECO:0000259" key="11">
    <source>
        <dbReference type="PROSITE" id="PS50011"/>
    </source>
</evidence>
<dbReference type="GO" id="GO:0005634">
    <property type="term" value="C:nucleus"/>
    <property type="evidence" value="ECO:0007669"/>
    <property type="project" value="TreeGrafter"/>
</dbReference>
<feature type="region of interest" description="Disordered" evidence="10">
    <location>
        <begin position="187"/>
        <end position="251"/>
    </location>
</feature>
<feature type="compositionally biased region" description="Low complexity" evidence="10">
    <location>
        <begin position="100"/>
        <end position="117"/>
    </location>
</feature>
<dbReference type="Gene3D" id="3.30.200.20">
    <property type="entry name" value="Phosphorylase Kinase, domain 1"/>
    <property type="match status" value="1"/>
</dbReference>
<evidence type="ECO:0000256" key="8">
    <source>
        <dbReference type="ARBA" id="ARBA00048679"/>
    </source>
</evidence>
<dbReference type="InterPro" id="IPR008271">
    <property type="entry name" value="Ser/Thr_kinase_AS"/>
</dbReference>
<dbReference type="InterPro" id="IPR000719">
    <property type="entry name" value="Prot_kinase_dom"/>
</dbReference>
<evidence type="ECO:0000256" key="9">
    <source>
        <dbReference type="PROSITE-ProRule" id="PRU10141"/>
    </source>
</evidence>
<dbReference type="PROSITE" id="PS50011">
    <property type="entry name" value="PROTEIN_KINASE_DOM"/>
    <property type="match status" value="1"/>
</dbReference>
<reference evidence="12 13" key="1">
    <citation type="submission" date="2016-08" db="EMBL/GenBank/DDBJ databases">
        <title>Whole genome shotgun sequence of Pichia membranifaciens KS47-1.</title>
        <authorList>
            <person name="Konishi M."/>
            <person name="Ishida M."/>
            <person name="Arakawa T."/>
            <person name="Kato Y."/>
            <person name="Horiuchi J."/>
        </authorList>
    </citation>
    <scope>NUCLEOTIDE SEQUENCE [LARGE SCALE GENOMIC DNA]</scope>
    <source>
        <strain evidence="12 13">KS47-1</strain>
    </source>
</reference>
<evidence type="ECO:0000313" key="12">
    <source>
        <dbReference type="EMBL" id="GAV27566.1"/>
    </source>
</evidence>
<dbReference type="GO" id="GO:0030447">
    <property type="term" value="P:filamentous growth"/>
    <property type="evidence" value="ECO:0007669"/>
    <property type="project" value="UniProtKB-ARBA"/>
</dbReference>
<evidence type="ECO:0000256" key="3">
    <source>
        <dbReference type="ARBA" id="ARBA00022679"/>
    </source>
</evidence>
<feature type="compositionally biased region" description="Basic and acidic residues" evidence="10">
    <location>
        <begin position="33"/>
        <end position="48"/>
    </location>
</feature>
<evidence type="ECO:0000256" key="4">
    <source>
        <dbReference type="ARBA" id="ARBA00022741"/>
    </source>
</evidence>
<dbReference type="FunFam" id="3.30.200.20:FF:000770">
    <property type="entry name" value="SRSF protein kinase 2"/>
    <property type="match status" value="1"/>
</dbReference>
<feature type="compositionally biased region" description="Polar residues" evidence="10">
    <location>
        <begin position="197"/>
        <end position="206"/>
    </location>
</feature>
<comment type="catalytic activity">
    <reaction evidence="7">
        <text>L-threonyl-[protein] + ATP = O-phospho-L-threonyl-[protein] + ADP + H(+)</text>
        <dbReference type="Rhea" id="RHEA:46608"/>
        <dbReference type="Rhea" id="RHEA-COMP:11060"/>
        <dbReference type="Rhea" id="RHEA-COMP:11605"/>
        <dbReference type="ChEBI" id="CHEBI:15378"/>
        <dbReference type="ChEBI" id="CHEBI:30013"/>
        <dbReference type="ChEBI" id="CHEBI:30616"/>
        <dbReference type="ChEBI" id="CHEBI:61977"/>
        <dbReference type="ChEBI" id="CHEBI:456216"/>
        <dbReference type="EC" id="2.7.11.1"/>
    </reaction>
</comment>
<proteinExistence type="predicted"/>
<organism evidence="12 13">
    <name type="scientific">Pichia membranifaciens</name>
    <dbReference type="NCBI Taxonomy" id="4926"/>
    <lineage>
        <taxon>Eukaryota</taxon>
        <taxon>Fungi</taxon>
        <taxon>Dikarya</taxon>
        <taxon>Ascomycota</taxon>
        <taxon>Saccharomycotina</taxon>
        <taxon>Pichiomycetes</taxon>
        <taxon>Pichiales</taxon>
        <taxon>Pichiaceae</taxon>
        <taxon>Pichia</taxon>
    </lineage>
</organism>
<dbReference type="OrthoDB" id="2649at2759"/>
<name>A0A1Q2YDB2_9ASCO</name>
<sequence length="815" mass="92035">MPSSNSGSNYNSHDNDHDGQTQRAFDESPNILTHDREFDKLRRQEHLPHHSQPASSKLSLALQKQQKSSPGSLNTSVINRDESLINAEVERKLTFPDVASCTDSSSSTSKSGTLSHHNLNHHTLARSVTSTDAKGKTNHGLSVLTSINEPFAQVSEEMVHSDVVGSNVVTITETEILKQTLKNNLLHDADKPDLTGRRNTSGSENPNTHRELINDINEDLHRNDYHDTGKKKEMGDGEEEDTEDEDFNEQDLHVVDFSLIEDDEDEDDEIDSNNRGVKEAEEDLGEYKEGGYHPAYIGETYKNGRYILVRKLGWGHFSTVWLAKDTLNNVHVAMKVVRSAQGYRETAVDEIKLLTKINITDEEHPGHQYLIKLIDYFDHKGCNGTHICIVFEVLGENLLGLIRRYKHKGLPIKFVKQIAKEILLAIDFLHRKCGIIHTDIKPENILIGIYEVEALLNYLEETQWERHILKKISSRILSNGNGSIDTKSLTNLAKARTLSYGKTRYGKRRANTIVTDSQPLPSPLRSHSNSFFNSPLSGSLNNNNAANIDENHQNIPIPMSASSNLNTGSISRSSPFTSSDLPSRMSYKDIQSIMDKQNETEKSLFDYVPPSADEIVDDDVIRVKIADLGNACWTFKHFTNDIQTRQYRSPEVILGADWGCSADIWSIGCLIFELLTGDFLFEPTVGQSFSKNDDHLAQIMELLGPIPEDLVKSSHYGRRYFHSNLRTLRKIQNLKPWPLESVLLEKYKFSEQDSLEIADFLKGMLVLDPKRRMDAAGLSNHYWLNDANVEGHIDREVGTRGEDIGEGWYREVPKV</sequence>
<dbReference type="InterPro" id="IPR011009">
    <property type="entry name" value="Kinase-like_dom_sf"/>
</dbReference>
<dbReference type="PROSITE" id="PS00108">
    <property type="entry name" value="PROTEIN_KINASE_ST"/>
    <property type="match status" value="1"/>
</dbReference>
<evidence type="ECO:0000256" key="2">
    <source>
        <dbReference type="ARBA" id="ARBA00022527"/>
    </source>
</evidence>
<dbReference type="InterPro" id="IPR051334">
    <property type="entry name" value="SRPK"/>
</dbReference>